<reference evidence="3" key="1">
    <citation type="journal article" date="2019" name="Int. J. Syst. Evol. Microbiol.">
        <title>The Global Catalogue of Microorganisms (GCM) 10K type strain sequencing project: providing services to taxonomists for standard genome sequencing and annotation.</title>
        <authorList>
            <consortium name="The Broad Institute Genomics Platform"/>
            <consortium name="The Broad Institute Genome Sequencing Center for Infectious Disease"/>
            <person name="Wu L."/>
            <person name="Ma J."/>
        </authorList>
    </citation>
    <scope>NUCLEOTIDE SEQUENCE [LARGE SCALE GENOMIC DNA]</scope>
    <source>
        <strain evidence="3">JCM 17924</strain>
    </source>
</reference>
<dbReference type="SUPFAM" id="SSF55729">
    <property type="entry name" value="Acyl-CoA N-acyltransferases (Nat)"/>
    <property type="match status" value="1"/>
</dbReference>
<evidence type="ECO:0000313" key="2">
    <source>
        <dbReference type="EMBL" id="GAA4381735.1"/>
    </source>
</evidence>
<accession>A0ABP8IZ88</accession>
<dbReference type="InterPro" id="IPR016181">
    <property type="entry name" value="Acyl_CoA_acyltransferase"/>
</dbReference>
<organism evidence="2 3">
    <name type="scientific">Hymenobacter koreensis</name>
    <dbReference type="NCBI Taxonomy" id="1084523"/>
    <lineage>
        <taxon>Bacteria</taxon>
        <taxon>Pseudomonadati</taxon>
        <taxon>Bacteroidota</taxon>
        <taxon>Cytophagia</taxon>
        <taxon>Cytophagales</taxon>
        <taxon>Hymenobacteraceae</taxon>
        <taxon>Hymenobacter</taxon>
    </lineage>
</organism>
<dbReference type="InterPro" id="IPR051531">
    <property type="entry name" value="N-acetyltransferase"/>
</dbReference>
<dbReference type="PROSITE" id="PS51186">
    <property type="entry name" value="GNAT"/>
    <property type="match status" value="1"/>
</dbReference>
<dbReference type="PANTHER" id="PTHR43792">
    <property type="entry name" value="GNAT FAMILY, PUTATIVE (AFU_ORTHOLOGUE AFUA_3G00765)-RELATED-RELATED"/>
    <property type="match status" value="1"/>
</dbReference>
<keyword evidence="3" id="KW-1185">Reference proteome</keyword>
<name>A0ABP8IZ88_9BACT</name>
<dbReference type="Proteomes" id="UP001500454">
    <property type="component" value="Unassembled WGS sequence"/>
</dbReference>
<comment type="caution">
    <text evidence="2">The sequence shown here is derived from an EMBL/GenBank/DDBJ whole genome shotgun (WGS) entry which is preliminary data.</text>
</comment>
<dbReference type="Pfam" id="PF13302">
    <property type="entry name" value="Acetyltransf_3"/>
    <property type="match status" value="1"/>
</dbReference>
<dbReference type="RefSeq" id="WP_345224031.1">
    <property type="nucleotide sequence ID" value="NZ_BAABHA010000004.1"/>
</dbReference>
<protein>
    <submittedName>
        <fullName evidence="2">GNAT family N-acetyltransferase</fullName>
    </submittedName>
</protein>
<feature type="domain" description="N-acetyltransferase" evidence="1">
    <location>
        <begin position="23"/>
        <end position="186"/>
    </location>
</feature>
<gene>
    <name evidence="2" type="ORF">GCM10023186_21430</name>
</gene>
<dbReference type="PANTHER" id="PTHR43792:SF16">
    <property type="entry name" value="N-ACETYLTRANSFERASE DOMAIN-CONTAINING PROTEIN"/>
    <property type="match status" value="1"/>
</dbReference>
<proteinExistence type="predicted"/>
<dbReference type="Gene3D" id="3.40.630.30">
    <property type="match status" value="1"/>
</dbReference>
<evidence type="ECO:0000259" key="1">
    <source>
        <dbReference type="PROSITE" id="PS51186"/>
    </source>
</evidence>
<evidence type="ECO:0000313" key="3">
    <source>
        <dbReference type="Proteomes" id="UP001500454"/>
    </source>
</evidence>
<dbReference type="EMBL" id="BAABHA010000004">
    <property type="protein sequence ID" value="GAA4381735.1"/>
    <property type="molecule type" value="Genomic_DNA"/>
</dbReference>
<dbReference type="InterPro" id="IPR000182">
    <property type="entry name" value="GNAT_dom"/>
</dbReference>
<sequence>MNLPISLLTTPAAVVPVLETPDLILRAPLLSDLTDATSMHNDPAFYRFLGNKPENQEGVWRRLLGHLGHWALLGYGTWAVEEKSTGRYIGGVGFFDLQRDLTPSISGVPEAGWVFAPRVHGRGYASQALQAALAWADAHFTNAERITCIIDPDNVASLRLAAKFGFQEYARTTYHDEPILLLERLKPTASSSTEKHQAAASI</sequence>